<comment type="subcellular location">
    <subcellularLocation>
        <location evidence="1">Cytoplasm</location>
    </subcellularLocation>
</comment>
<evidence type="ECO:0000256" key="1">
    <source>
        <dbReference type="ARBA" id="ARBA00004496"/>
    </source>
</evidence>
<dbReference type="SUPFAM" id="SSF51197">
    <property type="entry name" value="Clavaminate synthase-like"/>
    <property type="match status" value="1"/>
</dbReference>
<protein>
    <submittedName>
        <fullName evidence="6">GM16352</fullName>
    </submittedName>
</protein>
<dbReference type="EMBL" id="CH480837">
    <property type="protein sequence ID" value="EDW49071.1"/>
    <property type="molecule type" value="Genomic_DNA"/>
</dbReference>
<dbReference type="SMART" id="SM00558">
    <property type="entry name" value="JmjC"/>
    <property type="match status" value="1"/>
</dbReference>
<evidence type="ECO:0000256" key="2">
    <source>
        <dbReference type="ARBA" id="ARBA00022490"/>
    </source>
</evidence>
<evidence type="ECO:0000259" key="5">
    <source>
        <dbReference type="PROSITE" id="PS51184"/>
    </source>
</evidence>
<evidence type="ECO:0000256" key="4">
    <source>
        <dbReference type="SAM" id="SignalP"/>
    </source>
</evidence>
<evidence type="ECO:0000313" key="7">
    <source>
        <dbReference type="Proteomes" id="UP000001292"/>
    </source>
</evidence>
<dbReference type="GO" id="GO:0005829">
    <property type="term" value="C:cytosol"/>
    <property type="evidence" value="ECO:0007669"/>
    <property type="project" value="EnsemblMetazoa"/>
</dbReference>
<feature type="chain" id="PRO_5002810645" evidence="4">
    <location>
        <begin position="21"/>
        <end position="456"/>
    </location>
</feature>
<dbReference type="STRING" id="7238.B4IGV3"/>
<name>B4IGV3_DROSE</name>
<dbReference type="FunFam" id="2.60.120.650:FF:000122">
    <property type="entry name" value="GM16352"/>
    <property type="match status" value="1"/>
</dbReference>
<evidence type="ECO:0000256" key="3">
    <source>
        <dbReference type="ARBA" id="ARBA00037342"/>
    </source>
</evidence>
<feature type="signal peptide" evidence="4">
    <location>
        <begin position="1"/>
        <end position="20"/>
    </location>
</feature>
<dbReference type="PhylomeDB" id="B4IGV3"/>
<comment type="function">
    <text evidence="3">May play a role in cellular stress response.</text>
</comment>
<reference evidence="6 7" key="1">
    <citation type="journal article" date="2007" name="Nature">
        <title>Evolution of genes and genomes on the Drosophila phylogeny.</title>
        <authorList>
            <consortium name="Drosophila 12 Genomes Consortium"/>
            <person name="Clark A.G."/>
            <person name="Eisen M.B."/>
            <person name="Smith D.R."/>
            <person name="Bergman C.M."/>
            <person name="Oliver B."/>
            <person name="Markow T.A."/>
            <person name="Kaufman T.C."/>
            <person name="Kellis M."/>
            <person name="Gelbart W."/>
            <person name="Iyer V.N."/>
            <person name="Pollard D.A."/>
            <person name="Sackton T.B."/>
            <person name="Larracuente A.M."/>
            <person name="Singh N.D."/>
            <person name="Abad J.P."/>
            <person name="Abt D.N."/>
            <person name="Adryan B."/>
            <person name="Aguade M."/>
            <person name="Akashi H."/>
            <person name="Anderson W.W."/>
            <person name="Aquadro C.F."/>
            <person name="Ardell D.H."/>
            <person name="Arguello R."/>
            <person name="Artieri C.G."/>
            <person name="Barbash D.A."/>
            <person name="Barker D."/>
            <person name="Barsanti P."/>
            <person name="Batterham P."/>
            <person name="Batzoglou S."/>
            <person name="Begun D."/>
            <person name="Bhutkar A."/>
            <person name="Blanco E."/>
            <person name="Bosak S.A."/>
            <person name="Bradley R.K."/>
            <person name="Brand A.D."/>
            <person name="Brent M.R."/>
            <person name="Brooks A.N."/>
            <person name="Brown R.H."/>
            <person name="Butlin R.K."/>
            <person name="Caggese C."/>
            <person name="Calvi B.R."/>
            <person name="Bernardo de Carvalho A."/>
            <person name="Caspi A."/>
            <person name="Castrezana S."/>
            <person name="Celniker S.E."/>
            <person name="Chang J.L."/>
            <person name="Chapple C."/>
            <person name="Chatterji S."/>
            <person name="Chinwalla A."/>
            <person name="Civetta A."/>
            <person name="Clifton S.W."/>
            <person name="Comeron J.M."/>
            <person name="Costello J.C."/>
            <person name="Coyne J.A."/>
            <person name="Daub J."/>
            <person name="David R.G."/>
            <person name="Delcher A.L."/>
            <person name="Delehaunty K."/>
            <person name="Do C.B."/>
            <person name="Ebling H."/>
            <person name="Edwards K."/>
            <person name="Eickbush T."/>
            <person name="Evans J.D."/>
            <person name="Filipski A."/>
            <person name="Findeiss S."/>
            <person name="Freyhult E."/>
            <person name="Fulton L."/>
            <person name="Fulton R."/>
            <person name="Garcia A.C."/>
            <person name="Gardiner A."/>
            <person name="Garfield D.A."/>
            <person name="Garvin B.E."/>
            <person name="Gibson G."/>
            <person name="Gilbert D."/>
            <person name="Gnerre S."/>
            <person name="Godfrey J."/>
            <person name="Good R."/>
            <person name="Gotea V."/>
            <person name="Gravely B."/>
            <person name="Greenberg A.J."/>
            <person name="Griffiths-Jones S."/>
            <person name="Gross S."/>
            <person name="Guigo R."/>
            <person name="Gustafson E.A."/>
            <person name="Haerty W."/>
            <person name="Hahn M.W."/>
            <person name="Halligan D.L."/>
            <person name="Halpern A.L."/>
            <person name="Halter G.M."/>
            <person name="Han M.V."/>
            <person name="Heger A."/>
            <person name="Hillier L."/>
            <person name="Hinrichs A.S."/>
            <person name="Holmes I."/>
            <person name="Hoskins R.A."/>
            <person name="Hubisz M.J."/>
            <person name="Hultmark D."/>
            <person name="Huntley M.A."/>
            <person name="Jaffe D.B."/>
            <person name="Jagadeeshan S."/>
            <person name="Jeck W.R."/>
            <person name="Johnson J."/>
            <person name="Jones C.D."/>
            <person name="Jordan W.C."/>
            <person name="Karpen G.H."/>
            <person name="Kataoka E."/>
            <person name="Keightley P.D."/>
            <person name="Kheradpour P."/>
            <person name="Kirkness E.F."/>
            <person name="Koerich L.B."/>
            <person name="Kristiansen K."/>
            <person name="Kudrna D."/>
            <person name="Kulathinal R.J."/>
            <person name="Kumar S."/>
            <person name="Kwok R."/>
            <person name="Lander E."/>
            <person name="Langley C.H."/>
            <person name="Lapoint R."/>
            <person name="Lazzaro B.P."/>
            <person name="Lee S.J."/>
            <person name="Levesque L."/>
            <person name="Li R."/>
            <person name="Lin C.F."/>
            <person name="Lin M.F."/>
            <person name="Lindblad-Toh K."/>
            <person name="Llopart A."/>
            <person name="Long M."/>
            <person name="Low L."/>
            <person name="Lozovsky E."/>
            <person name="Lu J."/>
            <person name="Luo M."/>
            <person name="Machado C.A."/>
            <person name="Makalowski W."/>
            <person name="Marzo M."/>
            <person name="Matsuda M."/>
            <person name="Matzkin L."/>
            <person name="McAllister B."/>
            <person name="McBride C.S."/>
            <person name="McKernan B."/>
            <person name="McKernan K."/>
            <person name="Mendez-Lago M."/>
            <person name="Minx P."/>
            <person name="Mollenhauer M.U."/>
            <person name="Montooth K."/>
            <person name="Mount S.M."/>
            <person name="Mu X."/>
            <person name="Myers E."/>
            <person name="Negre B."/>
            <person name="Newfeld S."/>
            <person name="Nielsen R."/>
            <person name="Noor M.A."/>
            <person name="O'Grady P."/>
            <person name="Pachter L."/>
            <person name="Papaceit M."/>
            <person name="Parisi M.J."/>
            <person name="Parisi M."/>
            <person name="Parts L."/>
            <person name="Pedersen J.S."/>
            <person name="Pesole G."/>
            <person name="Phillippy A.M."/>
            <person name="Ponting C.P."/>
            <person name="Pop M."/>
            <person name="Porcelli D."/>
            <person name="Powell J.R."/>
            <person name="Prohaska S."/>
            <person name="Pruitt K."/>
            <person name="Puig M."/>
            <person name="Quesneville H."/>
            <person name="Ram K.R."/>
            <person name="Rand D."/>
            <person name="Rasmussen M.D."/>
            <person name="Reed L.K."/>
            <person name="Reenan R."/>
            <person name="Reily A."/>
            <person name="Remington K.A."/>
            <person name="Rieger T.T."/>
            <person name="Ritchie M.G."/>
            <person name="Robin C."/>
            <person name="Rogers Y.H."/>
            <person name="Rohde C."/>
            <person name="Rozas J."/>
            <person name="Rubenfield M.J."/>
            <person name="Ruiz A."/>
            <person name="Russo S."/>
            <person name="Salzberg S.L."/>
            <person name="Sanchez-Gracia A."/>
            <person name="Saranga D.J."/>
            <person name="Sato H."/>
            <person name="Schaeffer S.W."/>
            <person name="Schatz M.C."/>
            <person name="Schlenke T."/>
            <person name="Schwartz R."/>
            <person name="Segarra C."/>
            <person name="Singh R.S."/>
            <person name="Sirot L."/>
            <person name="Sirota M."/>
            <person name="Sisneros N.B."/>
            <person name="Smith C.D."/>
            <person name="Smith T.F."/>
            <person name="Spieth J."/>
            <person name="Stage D.E."/>
            <person name="Stark A."/>
            <person name="Stephan W."/>
            <person name="Strausberg R.L."/>
            <person name="Strempel S."/>
            <person name="Sturgill D."/>
            <person name="Sutton G."/>
            <person name="Sutton G.G."/>
            <person name="Tao W."/>
            <person name="Teichmann S."/>
            <person name="Tobari Y.N."/>
            <person name="Tomimura Y."/>
            <person name="Tsolas J.M."/>
            <person name="Valente V.L."/>
            <person name="Venter E."/>
            <person name="Venter J.C."/>
            <person name="Vicario S."/>
            <person name="Vieira F.G."/>
            <person name="Vilella A.J."/>
            <person name="Villasante A."/>
            <person name="Walenz B."/>
            <person name="Wang J."/>
            <person name="Wasserman M."/>
            <person name="Watts T."/>
            <person name="Wilson D."/>
            <person name="Wilson R.K."/>
            <person name="Wing R.A."/>
            <person name="Wolfner M.F."/>
            <person name="Wong A."/>
            <person name="Wong G.K."/>
            <person name="Wu C.I."/>
            <person name="Wu G."/>
            <person name="Yamamoto D."/>
            <person name="Yang H.P."/>
            <person name="Yang S.P."/>
            <person name="Yorke J.A."/>
            <person name="Yoshida K."/>
            <person name="Zdobnov E."/>
            <person name="Zhang P."/>
            <person name="Zhang Y."/>
            <person name="Zimin A.V."/>
            <person name="Baldwin J."/>
            <person name="Abdouelleil A."/>
            <person name="Abdulkadir J."/>
            <person name="Abebe A."/>
            <person name="Abera B."/>
            <person name="Abreu J."/>
            <person name="Acer S.C."/>
            <person name="Aftuck L."/>
            <person name="Alexander A."/>
            <person name="An P."/>
            <person name="Anderson E."/>
            <person name="Anderson S."/>
            <person name="Arachi H."/>
            <person name="Azer M."/>
            <person name="Bachantsang P."/>
            <person name="Barry A."/>
            <person name="Bayul T."/>
            <person name="Berlin A."/>
            <person name="Bessette D."/>
            <person name="Bloom T."/>
            <person name="Blye J."/>
            <person name="Boguslavskiy L."/>
            <person name="Bonnet C."/>
            <person name="Boukhgalter B."/>
            <person name="Bourzgui I."/>
            <person name="Brown A."/>
            <person name="Cahill P."/>
            <person name="Channer S."/>
            <person name="Cheshatsang Y."/>
            <person name="Chuda L."/>
            <person name="Citroen M."/>
            <person name="Collymore A."/>
            <person name="Cooke P."/>
            <person name="Costello M."/>
            <person name="D'Aco K."/>
            <person name="Daza R."/>
            <person name="De Haan G."/>
            <person name="DeGray S."/>
            <person name="DeMaso C."/>
            <person name="Dhargay N."/>
            <person name="Dooley K."/>
            <person name="Dooley E."/>
            <person name="Doricent M."/>
            <person name="Dorje P."/>
            <person name="Dorjee K."/>
            <person name="Dupes A."/>
            <person name="Elong R."/>
            <person name="Falk J."/>
            <person name="Farina A."/>
            <person name="Faro S."/>
            <person name="Ferguson D."/>
            <person name="Fisher S."/>
            <person name="Foley C.D."/>
            <person name="Franke A."/>
            <person name="Friedrich D."/>
            <person name="Gadbois L."/>
            <person name="Gearin G."/>
            <person name="Gearin C.R."/>
            <person name="Giannoukos G."/>
            <person name="Goode T."/>
            <person name="Graham J."/>
            <person name="Grandbois E."/>
            <person name="Grewal S."/>
            <person name="Gyaltsen K."/>
            <person name="Hafez N."/>
            <person name="Hagos B."/>
            <person name="Hall J."/>
            <person name="Henson C."/>
            <person name="Hollinger A."/>
            <person name="Honan T."/>
            <person name="Huard M.D."/>
            <person name="Hughes L."/>
            <person name="Hurhula B."/>
            <person name="Husby M.E."/>
            <person name="Kamat A."/>
            <person name="Kanga B."/>
            <person name="Kashin S."/>
            <person name="Khazanovich D."/>
            <person name="Kisner P."/>
            <person name="Lance K."/>
            <person name="Lara M."/>
            <person name="Lee W."/>
            <person name="Lennon N."/>
            <person name="Letendre F."/>
            <person name="LeVine R."/>
            <person name="Lipovsky A."/>
            <person name="Liu X."/>
            <person name="Liu J."/>
            <person name="Liu S."/>
            <person name="Lokyitsang T."/>
            <person name="Lokyitsang Y."/>
            <person name="Lubonja R."/>
            <person name="Lui A."/>
            <person name="MacDonald P."/>
            <person name="Magnisalis V."/>
            <person name="Maru K."/>
            <person name="Matthews C."/>
            <person name="McCusker W."/>
            <person name="McDonough S."/>
            <person name="Mehta T."/>
            <person name="Meldrim J."/>
            <person name="Meneus L."/>
            <person name="Mihai O."/>
            <person name="Mihalev A."/>
            <person name="Mihova T."/>
            <person name="Mittelman R."/>
            <person name="Mlenga V."/>
            <person name="Montmayeur A."/>
            <person name="Mulrain L."/>
            <person name="Navidi A."/>
            <person name="Naylor J."/>
            <person name="Negash T."/>
            <person name="Nguyen T."/>
            <person name="Nguyen N."/>
            <person name="Nicol R."/>
            <person name="Norbu C."/>
            <person name="Norbu N."/>
            <person name="Novod N."/>
            <person name="O'Neill B."/>
            <person name="Osman S."/>
            <person name="Markiewicz E."/>
            <person name="Oyono O.L."/>
            <person name="Patti C."/>
            <person name="Phunkhang P."/>
            <person name="Pierre F."/>
            <person name="Priest M."/>
            <person name="Raghuraman S."/>
            <person name="Rege F."/>
            <person name="Reyes R."/>
            <person name="Rise C."/>
            <person name="Rogov P."/>
            <person name="Ross K."/>
            <person name="Ryan E."/>
            <person name="Settipalli S."/>
            <person name="Shea T."/>
            <person name="Sherpa N."/>
            <person name="Shi L."/>
            <person name="Shih D."/>
            <person name="Sparrow T."/>
            <person name="Spaulding J."/>
            <person name="Stalker J."/>
            <person name="Stange-Thomann N."/>
            <person name="Stavropoulos S."/>
            <person name="Stone C."/>
            <person name="Strader C."/>
            <person name="Tesfaye S."/>
            <person name="Thomson T."/>
            <person name="Thoulutsang Y."/>
            <person name="Thoulutsang D."/>
            <person name="Topham K."/>
            <person name="Topping I."/>
            <person name="Tsamla T."/>
            <person name="Vassiliev H."/>
            <person name="Vo A."/>
            <person name="Wangchuk T."/>
            <person name="Wangdi T."/>
            <person name="Weiand M."/>
            <person name="Wilkinson J."/>
            <person name="Wilson A."/>
            <person name="Yadav S."/>
            <person name="Young G."/>
            <person name="Yu Q."/>
            <person name="Zembek L."/>
            <person name="Zhong D."/>
            <person name="Zimmer A."/>
            <person name="Zwirko Z."/>
            <person name="Jaffe D.B."/>
            <person name="Alvarez P."/>
            <person name="Brockman W."/>
            <person name="Butler J."/>
            <person name="Chin C."/>
            <person name="Gnerre S."/>
            <person name="Grabherr M."/>
            <person name="Kleber M."/>
            <person name="Mauceli E."/>
            <person name="MacCallum I."/>
        </authorList>
    </citation>
    <scope>NUCLEOTIDE SEQUENCE [LARGE SCALE GENOMIC DNA]</scope>
    <source>
        <strain evidence="7">Rob3c / Tucson 14021-0248.25</strain>
    </source>
</reference>
<dbReference type="HOGENOM" id="CLU_016785_5_0_1"/>
<evidence type="ECO:0000313" key="6">
    <source>
        <dbReference type="EMBL" id="EDW49071.1"/>
    </source>
</evidence>
<keyword evidence="2" id="KW-0963">Cytoplasm</keyword>
<keyword evidence="7" id="KW-1185">Reference proteome</keyword>
<dbReference type="GO" id="GO:0048512">
    <property type="term" value="P:circadian behavior"/>
    <property type="evidence" value="ECO:0007669"/>
    <property type="project" value="EnsemblMetazoa"/>
</dbReference>
<dbReference type="PROSITE" id="PS51184">
    <property type="entry name" value="JMJC"/>
    <property type="match status" value="1"/>
</dbReference>
<dbReference type="Gene3D" id="2.60.120.650">
    <property type="entry name" value="Cupin"/>
    <property type="match status" value="1"/>
</dbReference>
<dbReference type="Pfam" id="PF13621">
    <property type="entry name" value="Cupin_8"/>
    <property type="match status" value="1"/>
</dbReference>
<gene>
    <name evidence="6" type="primary">Dsec\GM16352</name>
    <name evidence="6" type="ORF">Dsec_GM16352</name>
</gene>
<feature type="domain" description="JmjC" evidence="5">
    <location>
        <begin position="152"/>
        <end position="311"/>
    </location>
</feature>
<dbReference type="OMA" id="PQWERKR"/>
<dbReference type="PANTHER" id="PTHR12461:SF43">
    <property type="entry name" value="HSPB1-ASSOCIATED PROTEIN 1"/>
    <property type="match status" value="1"/>
</dbReference>
<sequence>MRLAIICAVILAIFAIVASGQKERWKGYKDEERGKRRYWKKCDHMKTYFILAQESKQNMEVNSKLRDLILNTHVPLVLDQFPLKWACFDGSLHDWCKRFDQEATCLPAFELMALADSSTPQWERKRTKSCQQLNMEQFLRKYDVLKEEHTHWAAYQYKKADEVPLSCRSGIDFSSFGFLDNGNDYRFWLGSEQANTPCHYDTFGVNIVVQVHGCKSWLLFPPETPLQSTRIPYEETSVYCLENFYAPDPAKIQSYEHLGRQAYHCNLQPGDVLIVPRNWWHYVEAKSTSLSVNYWVPLKVDTDLMLDEFLVMHIVESFVRGESNQVKQYLLNPNQLDNVSTKPSDLFAQFEQAVQNLESGQSSRHLYDTDYISQADWKTLLNSINLSVRPLEVMPHEEYKMLLNANSKRFRAAANPPETTPISSTCELLVSSMCDPRVIAEMKREFFRRLGKSNSL</sequence>
<dbReference type="AlphaFoldDB" id="B4IGV3"/>
<proteinExistence type="predicted"/>
<organism evidence="7">
    <name type="scientific">Drosophila sechellia</name>
    <name type="common">Fruit fly</name>
    <dbReference type="NCBI Taxonomy" id="7238"/>
    <lineage>
        <taxon>Eukaryota</taxon>
        <taxon>Metazoa</taxon>
        <taxon>Ecdysozoa</taxon>
        <taxon>Arthropoda</taxon>
        <taxon>Hexapoda</taxon>
        <taxon>Insecta</taxon>
        <taxon>Pterygota</taxon>
        <taxon>Neoptera</taxon>
        <taxon>Endopterygota</taxon>
        <taxon>Diptera</taxon>
        <taxon>Brachycera</taxon>
        <taxon>Muscomorpha</taxon>
        <taxon>Ephydroidea</taxon>
        <taxon>Drosophilidae</taxon>
        <taxon>Drosophila</taxon>
        <taxon>Sophophora</taxon>
    </lineage>
</organism>
<accession>B4IGV3</accession>
<dbReference type="InterPro" id="IPR041667">
    <property type="entry name" value="Cupin_8"/>
</dbReference>
<dbReference type="PANTHER" id="PTHR12461">
    <property type="entry name" value="HYPOXIA-INDUCIBLE FACTOR 1 ALPHA INHIBITOR-RELATED"/>
    <property type="match status" value="1"/>
</dbReference>
<keyword evidence="4" id="KW-0732">Signal</keyword>
<dbReference type="InterPro" id="IPR003347">
    <property type="entry name" value="JmjC_dom"/>
</dbReference>
<dbReference type="Proteomes" id="UP000001292">
    <property type="component" value="Unassembled WGS sequence"/>
</dbReference>